<dbReference type="GO" id="GO:0006260">
    <property type="term" value="P:DNA replication"/>
    <property type="evidence" value="ECO:0007669"/>
    <property type="project" value="InterPro"/>
</dbReference>
<protein>
    <submittedName>
        <fullName evidence="4">DnaB Replicative DNA helicase</fullName>
    </submittedName>
</protein>
<keyword evidence="4" id="KW-0378">Hydrolase</keyword>
<keyword evidence="4" id="KW-0067">ATP-binding</keyword>
<dbReference type="Gene3D" id="3.40.50.300">
    <property type="entry name" value="P-loop containing nucleotide triphosphate hydrolases"/>
    <property type="match status" value="1"/>
</dbReference>
<sequence>MITYNDSTSSEVSKQVEIAAELLGNLFKFPLAWKKYKTLLLPDHFSEFGFVFQAMLDSERRYGELNFRSVAKDIGSEHLQGLVNIRDASISEGRTDHLVEQLKKFKTRKDIIQIADKLKSSVTEFDPTDLINKLKNHLDELIVQDYPSNLDPERDYEDFIQSMIQMKNNPTEHMGLLTGLQDLDFITKGWQRSDFIVIAGRTSMGKSAFALQNVLALAKDFKCLYFSLEMSKKQVYARLVSSHYDIQLNSLRSGAISDEAIKKLEQRDSLFKNIMIDDTRAVTADYIAEKMMEVKHSHGLDFVVVDYLQDIKEVGETNDNTGSALARICRKLRKAAHECDVALMGMSQVSREVEKRNDKRPNNSDLSGSTGIETSADVIGILYRDEYYNPDTKEPNVIDLIITKHRNGALGLVKMQYEKSIQRIRSYQRASDEHTRYVKKATRKKEDYE</sequence>
<dbReference type="Pfam" id="PF03796">
    <property type="entry name" value="DnaB_C"/>
    <property type="match status" value="1"/>
</dbReference>
<gene>
    <name evidence="3" type="ORF">UFOVP103_27</name>
    <name evidence="4" type="ORF">UFOVP197_28</name>
</gene>
<dbReference type="SUPFAM" id="SSF52540">
    <property type="entry name" value="P-loop containing nucleoside triphosphate hydrolases"/>
    <property type="match status" value="1"/>
</dbReference>
<dbReference type="PANTHER" id="PTHR30153">
    <property type="entry name" value="REPLICATIVE DNA HELICASE DNAB"/>
    <property type="match status" value="1"/>
</dbReference>
<keyword evidence="4" id="KW-0547">Nucleotide-binding</keyword>
<reference evidence="4" key="1">
    <citation type="submission" date="2020-05" db="EMBL/GenBank/DDBJ databases">
        <authorList>
            <person name="Chiriac C."/>
            <person name="Salcher M."/>
            <person name="Ghai R."/>
            <person name="Kavagutti S V."/>
        </authorList>
    </citation>
    <scope>NUCLEOTIDE SEQUENCE</scope>
</reference>
<keyword evidence="4" id="KW-0347">Helicase</keyword>
<accession>A0A6J7WLP0</accession>
<dbReference type="PROSITE" id="PS51199">
    <property type="entry name" value="SF4_HELICASE"/>
    <property type="match status" value="1"/>
</dbReference>
<feature type="domain" description="SF4 helicase" evidence="2">
    <location>
        <begin position="169"/>
        <end position="431"/>
    </location>
</feature>
<dbReference type="PANTHER" id="PTHR30153:SF2">
    <property type="entry name" value="REPLICATIVE DNA HELICASE"/>
    <property type="match status" value="1"/>
</dbReference>
<evidence type="ECO:0000313" key="3">
    <source>
        <dbReference type="EMBL" id="CAB4128202.1"/>
    </source>
</evidence>
<feature type="region of interest" description="Disordered" evidence="1">
    <location>
        <begin position="350"/>
        <end position="371"/>
    </location>
</feature>
<dbReference type="EMBL" id="LR798245">
    <property type="protein sequence ID" value="CAB5216968.1"/>
    <property type="molecule type" value="Genomic_DNA"/>
</dbReference>
<organism evidence="4">
    <name type="scientific">uncultured Caudovirales phage</name>
    <dbReference type="NCBI Taxonomy" id="2100421"/>
    <lineage>
        <taxon>Viruses</taxon>
        <taxon>Duplodnaviria</taxon>
        <taxon>Heunggongvirae</taxon>
        <taxon>Uroviricota</taxon>
        <taxon>Caudoviricetes</taxon>
        <taxon>Peduoviridae</taxon>
        <taxon>Maltschvirus</taxon>
        <taxon>Maltschvirus maltsch</taxon>
    </lineage>
</organism>
<name>A0A6J7WLP0_9CAUD</name>
<dbReference type="GO" id="GO:0003678">
    <property type="term" value="F:DNA helicase activity"/>
    <property type="evidence" value="ECO:0007669"/>
    <property type="project" value="InterPro"/>
</dbReference>
<evidence type="ECO:0000259" key="2">
    <source>
        <dbReference type="PROSITE" id="PS51199"/>
    </source>
</evidence>
<dbReference type="EMBL" id="LR796223">
    <property type="protein sequence ID" value="CAB4128202.1"/>
    <property type="molecule type" value="Genomic_DNA"/>
</dbReference>
<feature type="compositionally biased region" description="Basic and acidic residues" evidence="1">
    <location>
        <begin position="351"/>
        <end position="362"/>
    </location>
</feature>
<dbReference type="GO" id="GO:0005524">
    <property type="term" value="F:ATP binding"/>
    <property type="evidence" value="ECO:0007669"/>
    <property type="project" value="InterPro"/>
</dbReference>
<dbReference type="InterPro" id="IPR007694">
    <property type="entry name" value="DNA_helicase_DnaB-like_C"/>
</dbReference>
<evidence type="ECO:0000313" key="4">
    <source>
        <dbReference type="EMBL" id="CAB5216968.1"/>
    </source>
</evidence>
<proteinExistence type="predicted"/>
<dbReference type="InterPro" id="IPR027417">
    <property type="entry name" value="P-loop_NTPase"/>
</dbReference>
<evidence type="ECO:0000256" key="1">
    <source>
        <dbReference type="SAM" id="MobiDB-lite"/>
    </source>
</evidence>